<dbReference type="GO" id="GO:1904862">
    <property type="term" value="P:inhibitory synapse assembly"/>
    <property type="evidence" value="ECO:0007669"/>
    <property type="project" value="TreeGrafter"/>
</dbReference>
<evidence type="ECO:0000259" key="7">
    <source>
        <dbReference type="SMART" id="SM00082"/>
    </source>
</evidence>
<evidence type="ECO:0000256" key="3">
    <source>
        <dbReference type="ARBA" id="ARBA00022614"/>
    </source>
</evidence>
<comment type="subcellular location">
    <subcellularLocation>
        <location evidence="1">Secreted</location>
    </subcellularLocation>
</comment>
<evidence type="ECO:0000256" key="5">
    <source>
        <dbReference type="ARBA" id="ARBA00022737"/>
    </source>
</evidence>
<sequence length="576" mass="65665">MRIELKTQKPQSCWCEFLQCCILSQGLGINSPASTMTGAAHTAPVRLLVLVLLSCCVSCSGGKRVFKCPSGCTCTTETIICVGSSFIPRTVPADISSLSIVNGTFPEIREATFALMPSLHLLLLNSNSISCIKDDAFSGLPRLEYLFIEGNKIDEISKHTFRGLRDVTHLSLANNNMKSLPKGLFSDLNSLIELDLRGNRFQCDCQSMWLMLWLKKTNATVSDVYCADPEETKGILLKDFPEKHTKCVSTDFIPHQTINTQSMSADIFSYKEDVYVALAVPNSDSCIIMEWDHIETHFRPFDNITGRSVIGCRSVLINEQAFVIVAQLFDGSRIYKFDQELNQFTKFQTVEMLNVSKPNDIEVFRLGEDWFFLIVDSSKAGMSTLFKWNNTGFFPYQFLHEWFRDTDAEFVDLDGKSVLILTSRSQAPVIYQWNKSTQTFVFFEEIPNMDDMVSVKAFRIDRVLFLALACYIGDSKVLKWTGKRFEEVQGFPSRGAMVLQPFSFRDQHYLILSSDYSFSQIFRWDKEKGFFIKFREVYVQWPRSFTPLSTGQRDFLLGTSFKGKTKVFEHVSVDYS</sequence>
<dbReference type="InterPro" id="IPR051295">
    <property type="entry name" value="LGI_related"/>
</dbReference>
<dbReference type="Proteomes" id="UP001187315">
    <property type="component" value="Unassembled WGS sequence"/>
</dbReference>
<name>A0AA88N5F0_TACVA</name>
<keyword evidence="4" id="KW-0732">Signal</keyword>
<dbReference type="InterPro" id="IPR001611">
    <property type="entry name" value="Leu-rich_rpt"/>
</dbReference>
<dbReference type="InterPro" id="IPR009039">
    <property type="entry name" value="EAR"/>
</dbReference>
<keyword evidence="5" id="KW-0677">Repeat</keyword>
<feature type="domain" description="LRRCT" evidence="7">
    <location>
        <begin position="199"/>
        <end position="248"/>
    </location>
</feature>
<dbReference type="Gene3D" id="3.80.10.10">
    <property type="entry name" value="Ribonuclease Inhibitor"/>
    <property type="match status" value="1"/>
</dbReference>
<dbReference type="InterPro" id="IPR005492">
    <property type="entry name" value="EPTP"/>
</dbReference>
<dbReference type="SMART" id="SM00369">
    <property type="entry name" value="LRR_TYP"/>
    <property type="match status" value="3"/>
</dbReference>
<organism evidence="8 9">
    <name type="scientific">Tachysurus vachellii</name>
    <name type="common">Darkbarbel catfish</name>
    <name type="synonym">Pelteobagrus vachellii</name>
    <dbReference type="NCBI Taxonomy" id="175792"/>
    <lineage>
        <taxon>Eukaryota</taxon>
        <taxon>Metazoa</taxon>
        <taxon>Chordata</taxon>
        <taxon>Craniata</taxon>
        <taxon>Vertebrata</taxon>
        <taxon>Euteleostomi</taxon>
        <taxon>Actinopterygii</taxon>
        <taxon>Neopterygii</taxon>
        <taxon>Teleostei</taxon>
        <taxon>Ostariophysi</taxon>
        <taxon>Siluriformes</taxon>
        <taxon>Bagridae</taxon>
        <taxon>Tachysurus</taxon>
    </lineage>
</organism>
<evidence type="ECO:0000313" key="8">
    <source>
        <dbReference type="EMBL" id="KAK2852228.1"/>
    </source>
</evidence>
<dbReference type="Pfam" id="PF03736">
    <property type="entry name" value="EPTP"/>
    <property type="match status" value="6"/>
</dbReference>
<reference evidence="8" key="1">
    <citation type="submission" date="2023-08" db="EMBL/GenBank/DDBJ databases">
        <title>Pelteobagrus vachellii genome.</title>
        <authorList>
            <person name="Liu H."/>
        </authorList>
    </citation>
    <scope>NUCLEOTIDE SEQUENCE</scope>
    <source>
        <strain evidence="8">PRFRI_2022a</strain>
        <tissue evidence="8">Muscle</tissue>
    </source>
</reference>
<dbReference type="PANTHER" id="PTHR24367:SF21">
    <property type="entry name" value="LEUCINE-RICH REPEAT LGI FAMILY MEMBER 2"/>
    <property type="match status" value="1"/>
</dbReference>
<keyword evidence="3" id="KW-0433">Leucine-rich repeat</keyword>
<accession>A0AA88N5F0</accession>
<evidence type="ECO:0000256" key="4">
    <source>
        <dbReference type="ARBA" id="ARBA00022729"/>
    </source>
</evidence>
<dbReference type="EMBL" id="JAVHJS010000007">
    <property type="protein sequence ID" value="KAK2852228.1"/>
    <property type="molecule type" value="Genomic_DNA"/>
</dbReference>
<dbReference type="AlphaFoldDB" id="A0AA88N5F0"/>
<evidence type="ECO:0000256" key="6">
    <source>
        <dbReference type="ARBA" id="ARBA00023180"/>
    </source>
</evidence>
<comment type="caution">
    <text evidence="8">The sequence shown here is derived from an EMBL/GenBank/DDBJ whole genome shotgun (WGS) entry which is preliminary data.</text>
</comment>
<keyword evidence="2" id="KW-0964">Secreted</keyword>
<evidence type="ECO:0000256" key="1">
    <source>
        <dbReference type="ARBA" id="ARBA00004613"/>
    </source>
</evidence>
<dbReference type="PANTHER" id="PTHR24367">
    <property type="entry name" value="LEUCINE-RICH REPEAT-CONTAINING PROTEIN"/>
    <property type="match status" value="1"/>
</dbReference>
<dbReference type="SUPFAM" id="SSF52058">
    <property type="entry name" value="L domain-like"/>
    <property type="match status" value="1"/>
</dbReference>
<dbReference type="PROSITE" id="PS50912">
    <property type="entry name" value="EAR"/>
    <property type="match status" value="7"/>
</dbReference>
<evidence type="ECO:0000256" key="2">
    <source>
        <dbReference type="ARBA" id="ARBA00022525"/>
    </source>
</evidence>
<dbReference type="GO" id="GO:0005615">
    <property type="term" value="C:extracellular space"/>
    <property type="evidence" value="ECO:0007669"/>
    <property type="project" value="TreeGrafter"/>
</dbReference>
<dbReference type="InterPro" id="IPR003591">
    <property type="entry name" value="Leu-rich_rpt_typical-subtyp"/>
</dbReference>
<dbReference type="FunFam" id="3.80.10.10:FF:000017">
    <property type="entry name" value="leucine-rich repeat LGI family member 3"/>
    <property type="match status" value="1"/>
</dbReference>
<gene>
    <name evidence="8" type="ORF">Q7C36_007429</name>
</gene>
<keyword evidence="6" id="KW-0325">Glycoprotein</keyword>
<dbReference type="SUPFAM" id="SSF63825">
    <property type="entry name" value="YWTD domain"/>
    <property type="match status" value="1"/>
</dbReference>
<proteinExistence type="predicted"/>
<dbReference type="InterPro" id="IPR032675">
    <property type="entry name" value="LRR_dom_sf"/>
</dbReference>
<dbReference type="InterPro" id="IPR000483">
    <property type="entry name" value="Cys-rich_flank_reg_C"/>
</dbReference>
<protein>
    <recommendedName>
        <fullName evidence="7">LRRCT domain-containing protein</fullName>
    </recommendedName>
</protein>
<dbReference type="Pfam" id="PF13855">
    <property type="entry name" value="LRR_8"/>
    <property type="match status" value="1"/>
</dbReference>
<dbReference type="SMART" id="SM00082">
    <property type="entry name" value="LRRCT"/>
    <property type="match status" value="1"/>
</dbReference>
<evidence type="ECO:0000313" key="9">
    <source>
        <dbReference type="Proteomes" id="UP001187315"/>
    </source>
</evidence>
<keyword evidence="9" id="KW-1185">Reference proteome</keyword>